<dbReference type="AlphaFoldDB" id="A0A932EN56"/>
<dbReference type="Pfam" id="PF00561">
    <property type="entry name" value="Abhydrolase_1"/>
    <property type="match status" value="1"/>
</dbReference>
<name>A0A932EN56_9BACT</name>
<dbReference type="InterPro" id="IPR029058">
    <property type="entry name" value="AB_hydrolase_fold"/>
</dbReference>
<keyword evidence="2" id="KW-0378">Hydrolase</keyword>
<proteinExistence type="predicted"/>
<dbReference type="PANTHER" id="PTHR43798">
    <property type="entry name" value="MONOACYLGLYCEROL LIPASE"/>
    <property type="match status" value="1"/>
</dbReference>
<organism evidence="2 3">
    <name type="scientific">Candidatus Korobacter versatilis</name>
    <dbReference type="NCBI Taxonomy" id="658062"/>
    <lineage>
        <taxon>Bacteria</taxon>
        <taxon>Pseudomonadati</taxon>
        <taxon>Acidobacteriota</taxon>
        <taxon>Terriglobia</taxon>
        <taxon>Terriglobales</taxon>
        <taxon>Candidatus Korobacteraceae</taxon>
        <taxon>Candidatus Korobacter</taxon>
    </lineage>
</organism>
<dbReference type="PRINTS" id="PR00412">
    <property type="entry name" value="EPOXHYDRLASE"/>
</dbReference>
<accession>A0A932EN56</accession>
<evidence type="ECO:0000259" key="1">
    <source>
        <dbReference type="Pfam" id="PF00561"/>
    </source>
</evidence>
<dbReference type="Proteomes" id="UP000779809">
    <property type="component" value="Unassembled WGS sequence"/>
</dbReference>
<dbReference type="InterPro" id="IPR000639">
    <property type="entry name" value="Epox_hydrolase-like"/>
</dbReference>
<dbReference type="Gene3D" id="3.40.50.1820">
    <property type="entry name" value="alpha/beta hydrolase"/>
    <property type="match status" value="1"/>
</dbReference>
<protein>
    <submittedName>
        <fullName evidence="2">Alpha/beta fold hydrolase</fullName>
    </submittedName>
</protein>
<feature type="domain" description="AB hydrolase-1" evidence="1">
    <location>
        <begin position="20"/>
        <end position="248"/>
    </location>
</feature>
<dbReference type="EMBL" id="JACPNR010000004">
    <property type="protein sequence ID" value="MBI2677325.1"/>
    <property type="molecule type" value="Genomic_DNA"/>
</dbReference>
<reference evidence="2" key="1">
    <citation type="submission" date="2020-07" db="EMBL/GenBank/DDBJ databases">
        <title>Huge and variable diversity of episymbiotic CPR bacteria and DPANN archaea in groundwater ecosystems.</title>
        <authorList>
            <person name="He C.Y."/>
            <person name="Keren R."/>
            <person name="Whittaker M."/>
            <person name="Farag I.F."/>
            <person name="Doudna J."/>
            <person name="Cate J.H.D."/>
            <person name="Banfield J.F."/>
        </authorList>
    </citation>
    <scope>NUCLEOTIDE SEQUENCE</scope>
    <source>
        <strain evidence="2">NC_groundwater_580_Pr5_B-0.1um_64_19</strain>
    </source>
</reference>
<evidence type="ECO:0000313" key="2">
    <source>
        <dbReference type="EMBL" id="MBI2677325.1"/>
    </source>
</evidence>
<gene>
    <name evidence="2" type="ORF">HYX28_00935</name>
</gene>
<sequence>MMNVTSGDAMLFAEEQGSGPPLVLLHPFPADHTFWAPLLPHLTSRYRVITPDLRGSGESSAGEGPATMEKHAADIDRICKFANVRKAAFAGVSIGGYILLEFWRRYPGRVAALVLSDTRATPDTPEGRAGRLKTIPEVHLHGPAAFVQSMAPKLLGETTRKNRPDVARAALTMLNRSTVAGITALQQGMAERPDSVPTLKSINVPTLIMVGDEDTLTPPSDSEMMAREISGSRMVKVPAAGHFAPFEQPQAVAKALHAFLDPLRWE</sequence>
<dbReference type="PANTHER" id="PTHR43798:SF29">
    <property type="entry name" value="AB HYDROLASE-1 DOMAIN-CONTAINING PROTEIN"/>
    <property type="match status" value="1"/>
</dbReference>
<evidence type="ECO:0000313" key="3">
    <source>
        <dbReference type="Proteomes" id="UP000779809"/>
    </source>
</evidence>
<comment type="caution">
    <text evidence="2">The sequence shown here is derived from an EMBL/GenBank/DDBJ whole genome shotgun (WGS) entry which is preliminary data.</text>
</comment>
<dbReference type="PRINTS" id="PR00111">
    <property type="entry name" value="ABHYDROLASE"/>
</dbReference>
<dbReference type="InterPro" id="IPR050266">
    <property type="entry name" value="AB_hydrolase_sf"/>
</dbReference>
<dbReference type="SUPFAM" id="SSF53474">
    <property type="entry name" value="alpha/beta-Hydrolases"/>
    <property type="match status" value="1"/>
</dbReference>
<dbReference type="InterPro" id="IPR000073">
    <property type="entry name" value="AB_hydrolase_1"/>
</dbReference>
<dbReference type="GO" id="GO:0016787">
    <property type="term" value="F:hydrolase activity"/>
    <property type="evidence" value="ECO:0007669"/>
    <property type="project" value="UniProtKB-KW"/>
</dbReference>